<keyword evidence="3" id="KW-1185">Reference proteome</keyword>
<organism evidence="2 3">
    <name type="scientific">Paraburkholderia ginsengisoli</name>
    <dbReference type="NCBI Taxonomy" id="311231"/>
    <lineage>
        <taxon>Bacteria</taxon>
        <taxon>Pseudomonadati</taxon>
        <taxon>Pseudomonadota</taxon>
        <taxon>Betaproteobacteria</taxon>
        <taxon>Burkholderiales</taxon>
        <taxon>Burkholderiaceae</taxon>
        <taxon>Paraburkholderia</taxon>
    </lineage>
</organism>
<keyword evidence="1" id="KW-0472">Membrane</keyword>
<keyword evidence="1" id="KW-0812">Transmembrane</keyword>
<dbReference type="RefSeq" id="WP_198488136.1">
    <property type="nucleotide sequence ID" value="NZ_CP066076.1"/>
</dbReference>
<proteinExistence type="predicted"/>
<gene>
    <name evidence="2" type="ORF">I6I06_27085</name>
</gene>
<dbReference type="AlphaFoldDB" id="A0A7T4N9P2"/>
<evidence type="ECO:0000313" key="3">
    <source>
        <dbReference type="Proteomes" id="UP000595610"/>
    </source>
</evidence>
<dbReference type="Proteomes" id="UP000595610">
    <property type="component" value="Chromosome 2"/>
</dbReference>
<keyword evidence="1" id="KW-1133">Transmembrane helix</keyword>
<reference evidence="2 3" key="1">
    <citation type="submission" date="2020-12" db="EMBL/GenBank/DDBJ databases">
        <title>FDA dAtabase for Regulatory Grade micrObial Sequences (FDA-ARGOS): Supporting development and validation of Infectious Disease Dx tests.</title>
        <authorList>
            <person name="Nelson B."/>
            <person name="Plummer A."/>
            <person name="Tallon L."/>
            <person name="Sadzewicz L."/>
            <person name="Zhao X."/>
            <person name="Boylan J."/>
            <person name="Ott S."/>
            <person name="Bowen H."/>
            <person name="Vavikolanu K."/>
            <person name="Mehta A."/>
            <person name="Aluvathingal J."/>
            <person name="Nadendla S."/>
            <person name="Myers T."/>
            <person name="Yan Y."/>
            <person name="Sichtig H."/>
        </authorList>
    </citation>
    <scope>NUCLEOTIDE SEQUENCE [LARGE SCALE GENOMIC DNA]</scope>
    <source>
        <strain evidence="2 3">FDAARGOS_1049</strain>
    </source>
</reference>
<name>A0A7T4N9P2_9BURK</name>
<dbReference type="EMBL" id="CP066076">
    <property type="protein sequence ID" value="QQC67836.1"/>
    <property type="molecule type" value="Genomic_DNA"/>
</dbReference>
<evidence type="ECO:0000256" key="1">
    <source>
        <dbReference type="SAM" id="Phobius"/>
    </source>
</evidence>
<protein>
    <submittedName>
        <fullName evidence="2">Uncharacterized protein</fullName>
    </submittedName>
</protein>
<feature type="transmembrane region" description="Helical" evidence="1">
    <location>
        <begin position="61"/>
        <end position="84"/>
    </location>
</feature>
<dbReference type="KEGG" id="pgis:I6I06_27085"/>
<accession>A0A7T4N9P2</accession>
<sequence length="85" mass="9338">MRQPASRAVAALQPHAERDFCAARLPGEPRLTFVASHGEQGRHAGCSVIIVLNLDTKGDHIMPYLLGWLLGVPVIVLVILYLIFH</sequence>
<evidence type="ECO:0000313" key="2">
    <source>
        <dbReference type="EMBL" id="QQC67836.1"/>
    </source>
</evidence>